<evidence type="ECO:0000313" key="2">
    <source>
        <dbReference type="Proteomes" id="UP000887565"/>
    </source>
</evidence>
<organism evidence="2 3">
    <name type="scientific">Romanomermis culicivorax</name>
    <name type="common">Nematode worm</name>
    <dbReference type="NCBI Taxonomy" id="13658"/>
    <lineage>
        <taxon>Eukaryota</taxon>
        <taxon>Metazoa</taxon>
        <taxon>Ecdysozoa</taxon>
        <taxon>Nematoda</taxon>
        <taxon>Enoplea</taxon>
        <taxon>Dorylaimia</taxon>
        <taxon>Mermithida</taxon>
        <taxon>Mermithoidea</taxon>
        <taxon>Mermithidae</taxon>
        <taxon>Romanomermis</taxon>
    </lineage>
</organism>
<protein>
    <submittedName>
        <fullName evidence="3">Uncharacterized protein</fullName>
    </submittedName>
</protein>
<keyword evidence="2" id="KW-1185">Reference proteome</keyword>
<proteinExistence type="predicted"/>
<feature type="chain" id="PRO_5038008446" evidence="1">
    <location>
        <begin position="19"/>
        <end position="113"/>
    </location>
</feature>
<evidence type="ECO:0000256" key="1">
    <source>
        <dbReference type="SAM" id="SignalP"/>
    </source>
</evidence>
<reference evidence="3" key="1">
    <citation type="submission" date="2022-11" db="UniProtKB">
        <authorList>
            <consortium name="WormBaseParasite"/>
        </authorList>
    </citation>
    <scope>IDENTIFICATION</scope>
</reference>
<name>A0A915J7M2_ROMCU</name>
<keyword evidence="1" id="KW-0732">Signal</keyword>
<accession>A0A915J7M2</accession>
<dbReference type="AlphaFoldDB" id="A0A915J7M2"/>
<sequence length="113" mass="12793">MLDMLLTLIFRIIHSAEDLYVAGKERNTSFNIRFRPSLQHAEAYIYKGDIKHLCTVFSILITGGGEASATTCPYLHGREIYVGELIKNWGTYDRMPKVFVWSGVIGVKPEAKI</sequence>
<dbReference type="Proteomes" id="UP000887565">
    <property type="component" value="Unplaced"/>
</dbReference>
<dbReference type="WBParaSite" id="nRc.2.0.1.t22464-RA">
    <property type="protein sequence ID" value="nRc.2.0.1.t22464-RA"/>
    <property type="gene ID" value="nRc.2.0.1.g22464"/>
</dbReference>
<feature type="signal peptide" evidence="1">
    <location>
        <begin position="1"/>
        <end position="18"/>
    </location>
</feature>
<evidence type="ECO:0000313" key="3">
    <source>
        <dbReference type="WBParaSite" id="nRc.2.0.1.t22464-RA"/>
    </source>
</evidence>